<organism evidence="4 5">
    <name type="scientific">Leeuwenhoekiella aequorea</name>
    <dbReference type="NCBI Taxonomy" id="283736"/>
    <lineage>
        <taxon>Bacteria</taxon>
        <taxon>Pseudomonadati</taxon>
        <taxon>Bacteroidota</taxon>
        <taxon>Flavobacteriia</taxon>
        <taxon>Flavobacteriales</taxon>
        <taxon>Flavobacteriaceae</taxon>
        <taxon>Leeuwenhoekiella</taxon>
    </lineage>
</organism>
<proteinExistence type="predicted"/>
<dbReference type="Pfam" id="PF02581">
    <property type="entry name" value="TMP-TENI"/>
    <property type="match status" value="1"/>
</dbReference>
<dbReference type="SUPFAM" id="SSF51391">
    <property type="entry name" value="Thiamin phosphate synthase"/>
    <property type="match status" value="1"/>
</dbReference>
<evidence type="ECO:0000259" key="3">
    <source>
        <dbReference type="Pfam" id="PF02581"/>
    </source>
</evidence>
<gene>
    <name evidence="4" type="ORF">DSM00_1062</name>
</gene>
<protein>
    <submittedName>
        <fullName evidence="4">Thiamine-phosphate pyrophosphorylase</fullName>
    </submittedName>
</protein>
<dbReference type="RefSeq" id="WP_128756974.1">
    <property type="nucleotide sequence ID" value="NZ_QOVM01000002.1"/>
</dbReference>
<name>A0A4Q0PAH9_9FLAO</name>
<comment type="caution">
    <text evidence="4">The sequence shown here is derived from an EMBL/GenBank/DDBJ whole genome shotgun (WGS) entry which is preliminary data.</text>
</comment>
<dbReference type="GO" id="GO:0009228">
    <property type="term" value="P:thiamine biosynthetic process"/>
    <property type="evidence" value="ECO:0007669"/>
    <property type="project" value="UniProtKB-KW"/>
</dbReference>
<dbReference type="GO" id="GO:0005737">
    <property type="term" value="C:cytoplasm"/>
    <property type="evidence" value="ECO:0007669"/>
    <property type="project" value="TreeGrafter"/>
</dbReference>
<evidence type="ECO:0000313" key="5">
    <source>
        <dbReference type="Proteomes" id="UP000289238"/>
    </source>
</evidence>
<accession>A0A4Q0PAH9</accession>
<feature type="domain" description="Thiamine phosphate synthase/TenI" evidence="3">
    <location>
        <begin position="15"/>
        <end position="185"/>
    </location>
</feature>
<dbReference type="Gene3D" id="3.20.20.70">
    <property type="entry name" value="Aldolase class I"/>
    <property type="match status" value="1"/>
</dbReference>
<evidence type="ECO:0000256" key="2">
    <source>
        <dbReference type="ARBA" id="ARBA00022977"/>
    </source>
</evidence>
<evidence type="ECO:0000256" key="1">
    <source>
        <dbReference type="ARBA" id="ARBA00004948"/>
    </source>
</evidence>
<reference evidence="4 5" key="1">
    <citation type="submission" date="2018-07" db="EMBL/GenBank/DDBJ databases">
        <title>Leeuwenhoekiella genomics.</title>
        <authorList>
            <person name="Tahon G."/>
            <person name="Willems A."/>
        </authorList>
    </citation>
    <scope>NUCLEOTIDE SEQUENCE [LARGE SCALE GENOMIC DNA]</scope>
    <source>
        <strain evidence="4 5">LMG 22550</strain>
    </source>
</reference>
<dbReference type="Proteomes" id="UP000289238">
    <property type="component" value="Unassembled WGS sequence"/>
</dbReference>
<dbReference type="EMBL" id="QOVM01000002">
    <property type="protein sequence ID" value="RXG23448.1"/>
    <property type="molecule type" value="Genomic_DNA"/>
</dbReference>
<dbReference type="InterPro" id="IPR036206">
    <property type="entry name" value="ThiamineP_synth_sf"/>
</dbReference>
<dbReference type="CDD" id="cd00564">
    <property type="entry name" value="TMP_TenI"/>
    <property type="match status" value="1"/>
</dbReference>
<comment type="pathway">
    <text evidence="1">Cofactor biosynthesis; thiamine diphosphate biosynthesis.</text>
</comment>
<dbReference type="InterPro" id="IPR013785">
    <property type="entry name" value="Aldolase_TIM"/>
</dbReference>
<dbReference type="PANTHER" id="PTHR20857">
    <property type="entry name" value="THIAMINE-PHOSPHATE PYROPHOSPHORYLASE"/>
    <property type="match status" value="1"/>
</dbReference>
<evidence type="ECO:0000313" key="4">
    <source>
        <dbReference type="EMBL" id="RXG23448.1"/>
    </source>
</evidence>
<dbReference type="AlphaFoldDB" id="A0A4Q0PAH9"/>
<keyword evidence="5" id="KW-1185">Reference proteome</keyword>
<dbReference type="OrthoDB" id="9812206at2"/>
<dbReference type="GO" id="GO:0004789">
    <property type="term" value="F:thiamine-phosphate diphosphorylase activity"/>
    <property type="evidence" value="ECO:0007669"/>
    <property type="project" value="TreeGrafter"/>
</dbReference>
<dbReference type="InterPro" id="IPR022998">
    <property type="entry name" value="ThiamineP_synth_TenI"/>
</dbReference>
<dbReference type="PANTHER" id="PTHR20857:SF23">
    <property type="entry name" value="THIAMINE BIOSYNTHETIC BIFUNCTIONAL ENZYME"/>
    <property type="match status" value="1"/>
</dbReference>
<sequence length="213" mass="23912">MIIPKLHYKSQGKTPEEQLEHIQKACTSGIELVQLDFDSSSEKQYLKLVQDVRALTAHYQTRLILTDNYKIAREVKADGVFFEFIEKGVLQTARNHICTWQIIGAKATNLLECEQLIEANIDYINLAPFETADKTVEPKSLGKMGYQLITEALETQTPVLGSVGIQKRAVKDLLEAGISGVILSDEITADFNRIKIYNQLLGASATDEQRHTF</sequence>
<keyword evidence="2" id="KW-0784">Thiamine biosynthesis</keyword>